<keyword evidence="2" id="KW-0378">Hydrolase</keyword>
<organism evidence="2 3">
    <name type="scientific">Luteipulveratus flavus</name>
    <dbReference type="NCBI Taxonomy" id="3031728"/>
    <lineage>
        <taxon>Bacteria</taxon>
        <taxon>Bacillati</taxon>
        <taxon>Actinomycetota</taxon>
        <taxon>Actinomycetes</taxon>
        <taxon>Micrococcales</taxon>
        <taxon>Dermacoccaceae</taxon>
        <taxon>Luteipulveratus</taxon>
    </lineage>
</organism>
<feature type="region of interest" description="Disordered" evidence="1">
    <location>
        <begin position="551"/>
        <end position="584"/>
    </location>
</feature>
<dbReference type="RefSeq" id="WP_275236543.1">
    <property type="nucleotide sequence ID" value="NZ_JARFJC010000004.1"/>
</dbReference>
<name>A0ABT6C6H5_9MICO</name>
<evidence type="ECO:0000313" key="3">
    <source>
        <dbReference type="Proteomes" id="UP001528912"/>
    </source>
</evidence>
<gene>
    <name evidence="2" type="ORF">P4R38_08715</name>
</gene>
<dbReference type="EMBL" id="JAROAV010000028">
    <property type="protein sequence ID" value="MDF8264321.1"/>
    <property type="molecule type" value="Genomic_DNA"/>
</dbReference>
<keyword evidence="2" id="KW-0255">Endonuclease</keyword>
<dbReference type="GO" id="GO:0004519">
    <property type="term" value="F:endonuclease activity"/>
    <property type="evidence" value="ECO:0007669"/>
    <property type="project" value="UniProtKB-KW"/>
</dbReference>
<proteinExistence type="predicted"/>
<keyword evidence="2" id="KW-0540">Nuclease</keyword>
<evidence type="ECO:0000313" key="2">
    <source>
        <dbReference type="EMBL" id="MDF8264321.1"/>
    </source>
</evidence>
<keyword evidence="3" id="KW-1185">Reference proteome</keyword>
<sequence>MNRSTAQRLPGITKASGLPSHVAAWLDQLTGPPAAGGADLSPEATRAAAAALIAAAQGVQAWAEAAEIDAVQRLVGGIEDDLALDLGQHERRSTPQTRRALARTAAATELQLLTGSPLGQCRDRIALATATRERAGGLRARMAAGTVSAWRATTLLKETRHLDPLTAGAVAARVLAPLGWVGQPALDGSPADAWPGESGDELAAVLTQKPLSQSTFRRRLARQVALAESATVYGARRHREAVSARDVRTEPGRHGVAETAVTASRERAFAAQQRVTSIARSARAAGDPRTLAQLRSDIATDLLIRGQVPGDVLLADAPAAQLHVVVNLATLLPPAATSTSAAADGVAYNGADGDADDGAGSLSPALGTGVGEVPGVGFLSAAQVRAVACAQGSTWRRLVTDPITGAVIDAASTYRPPAPMRRLVQARDQRCRAPGCEHPAVECDLDHDTRWRPGAQNVADGATHPDNLHALHRAHHQAKTRGWWRSEQSDDGDVIWQTLTGSAITTRAANLHALEDLSAVAHSRMEVALAALIEDAADPAPLTAEMAAIRDAVTTRRTTHEDAPDEEPSDEKPSDERPDDPAPF</sequence>
<comment type="caution">
    <text evidence="2">The sequence shown here is derived from an EMBL/GenBank/DDBJ whole genome shotgun (WGS) entry which is preliminary data.</text>
</comment>
<dbReference type="CDD" id="cd00085">
    <property type="entry name" value="HNHc"/>
    <property type="match status" value="1"/>
</dbReference>
<reference evidence="2 3" key="1">
    <citation type="submission" date="2023-03" db="EMBL/GenBank/DDBJ databases">
        <title>YIM 133296 draft genome.</title>
        <authorList>
            <person name="Xiong L."/>
        </authorList>
    </citation>
    <scope>NUCLEOTIDE SEQUENCE [LARGE SCALE GENOMIC DNA]</scope>
    <source>
        <strain evidence="2 3">YIM 133296</strain>
    </source>
</reference>
<protein>
    <submittedName>
        <fullName evidence="2">HNH endonuclease signature motif containing protein</fullName>
    </submittedName>
</protein>
<feature type="compositionally biased region" description="Basic and acidic residues" evidence="1">
    <location>
        <begin position="570"/>
        <end position="584"/>
    </location>
</feature>
<dbReference type="Proteomes" id="UP001528912">
    <property type="component" value="Unassembled WGS sequence"/>
</dbReference>
<evidence type="ECO:0000256" key="1">
    <source>
        <dbReference type="SAM" id="MobiDB-lite"/>
    </source>
</evidence>
<accession>A0ABT6C6H5</accession>
<dbReference type="InterPro" id="IPR003615">
    <property type="entry name" value="HNH_nuc"/>
</dbReference>